<keyword evidence="2" id="KW-1185">Reference proteome</keyword>
<comment type="caution">
    <text evidence="1">The sequence shown here is derived from an EMBL/GenBank/DDBJ whole genome shotgun (WGS) entry which is preliminary data.</text>
</comment>
<dbReference type="OrthoDB" id="1446900at2"/>
<gene>
    <name evidence="1" type="ORF">C8N46_109103</name>
</gene>
<dbReference type="Proteomes" id="UP000244090">
    <property type="component" value="Unassembled WGS sequence"/>
</dbReference>
<evidence type="ECO:0000313" key="2">
    <source>
        <dbReference type="Proteomes" id="UP000244090"/>
    </source>
</evidence>
<name>A0A2T6BTY6_9FLAO</name>
<dbReference type="RefSeq" id="WP_108116210.1">
    <property type="nucleotide sequence ID" value="NZ_QBKT01000009.1"/>
</dbReference>
<proteinExistence type="predicted"/>
<reference evidence="1 2" key="1">
    <citation type="submission" date="2018-04" db="EMBL/GenBank/DDBJ databases">
        <title>Genomic Encyclopedia of Archaeal and Bacterial Type Strains, Phase II (KMG-II): from individual species to whole genera.</title>
        <authorList>
            <person name="Goeker M."/>
        </authorList>
    </citation>
    <scope>NUCLEOTIDE SEQUENCE [LARGE SCALE GENOMIC DNA]</scope>
    <source>
        <strain evidence="1 2">DSM 25731</strain>
    </source>
</reference>
<dbReference type="Gene3D" id="3.40.1760.10">
    <property type="entry name" value="YfbM-like super family"/>
    <property type="match status" value="1"/>
</dbReference>
<dbReference type="InterPro" id="IPR035944">
    <property type="entry name" value="YfbM-like_sf"/>
</dbReference>
<dbReference type="InterPro" id="IPR015068">
    <property type="entry name" value="DUF1877"/>
</dbReference>
<dbReference type="AlphaFoldDB" id="A0A2T6BTY6"/>
<dbReference type="Pfam" id="PF08974">
    <property type="entry name" value="DUF1877"/>
    <property type="match status" value="1"/>
</dbReference>
<protein>
    <submittedName>
        <fullName evidence="1">Uncharacterized protein DUF1877</fullName>
    </submittedName>
</protein>
<sequence>MGRVCELYRISDVDIDELSKLSYEESENFLDEKYACVDGELHHKNDTVFSMDKGWDIVKFLLKKVAYPKHEILNQLDTRFIKSKEVKLIHKTIKDITIDDIMKVLNIPEMIEQKVYKAGVDDKNYINYHLKTYKTAFKKASELNNGIVIHFY</sequence>
<accession>A0A2T6BTY6</accession>
<evidence type="ECO:0000313" key="1">
    <source>
        <dbReference type="EMBL" id="PTX59514.1"/>
    </source>
</evidence>
<dbReference type="SUPFAM" id="SSF111069">
    <property type="entry name" value="Hypothetical protein yfbM"/>
    <property type="match status" value="1"/>
</dbReference>
<dbReference type="EMBL" id="QBKT01000009">
    <property type="protein sequence ID" value="PTX59514.1"/>
    <property type="molecule type" value="Genomic_DNA"/>
</dbReference>
<organism evidence="1 2">
    <name type="scientific">Kordia periserrulae</name>
    <dbReference type="NCBI Taxonomy" id="701523"/>
    <lineage>
        <taxon>Bacteria</taxon>
        <taxon>Pseudomonadati</taxon>
        <taxon>Bacteroidota</taxon>
        <taxon>Flavobacteriia</taxon>
        <taxon>Flavobacteriales</taxon>
        <taxon>Flavobacteriaceae</taxon>
        <taxon>Kordia</taxon>
    </lineage>
</organism>